<dbReference type="Proteomes" id="UP000018888">
    <property type="component" value="Unassembled WGS sequence"/>
</dbReference>
<gene>
    <name evidence="1" type="ORF">GLOIN_2v1780113</name>
</gene>
<dbReference type="EMBL" id="AUPC02000183">
    <property type="protein sequence ID" value="POG66812.1"/>
    <property type="molecule type" value="Genomic_DNA"/>
</dbReference>
<dbReference type="AlphaFoldDB" id="A0A2P4PN42"/>
<sequence>MPPTRVQKPNADVCISHFRAFTNFDKMIDNKTDMEEEPEVELYEPLLCTSLFGGLFTEYATNSPAYFCGRKRSEMIRKMLFPDKFSQDTFFSHKKLNKNQAQQFNTALQATAI</sequence>
<dbReference type="VEuPathDB" id="FungiDB:RhiirFUN_007104"/>
<evidence type="ECO:0000313" key="1">
    <source>
        <dbReference type="EMBL" id="POG66812.1"/>
    </source>
</evidence>
<keyword evidence="2" id="KW-1185">Reference proteome</keyword>
<protein>
    <submittedName>
        <fullName evidence="1">Uncharacterized protein</fullName>
    </submittedName>
</protein>
<proteinExistence type="predicted"/>
<organism evidence="1 2">
    <name type="scientific">Rhizophagus irregularis (strain DAOM 181602 / DAOM 197198 / MUCL 43194)</name>
    <name type="common">Arbuscular mycorrhizal fungus</name>
    <name type="synonym">Glomus intraradices</name>
    <dbReference type="NCBI Taxonomy" id="747089"/>
    <lineage>
        <taxon>Eukaryota</taxon>
        <taxon>Fungi</taxon>
        <taxon>Fungi incertae sedis</taxon>
        <taxon>Mucoromycota</taxon>
        <taxon>Glomeromycotina</taxon>
        <taxon>Glomeromycetes</taxon>
        <taxon>Glomerales</taxon>
        <taxon>Glomeraceae</taxon>
        <taxon>Rhizophagus</taxon>
    </lineage>
</organism>
<comment type="caution">
    <text evidence="1">The sequence shown here is derived from an EMBL/GenBank/DDBJ whole genome shotgun (WGS) entry which is preliminary data.</text>
</comment>
<reference evidence="1 2" key="1">
    <citation type="journal article" date="2013" name="Proc. Natl. Acad. Sci. U.S.A.">
        <title>Genome of an arbuscular mycorrhizal fungus provides insight into the oldest plant symbiosis.</title>
        <authorList>
            <person name="Tisserant E."/>
            <person name="Malbreil M."/>
            <person name="Kuo A."/>
            <person name="Kohler A."/>
            <person name="Symeonidi A."/>
            <person name="Balestrini R."/>
            <person name="Charron P."/>
            <person name="Duensing N."/>
            <person name="Frei Dit Frey N."/>
            <person name="Gianinazzi-Pearson V."/>
            <person name="Gilbert L.B."/>
            <person name="Handa Y."/>
            <person name="Herr J.R."/>
            <person name="Hijri M."/>
            <person name="Koul R."/>
            <person name="Kawaguchi M."/>
            <person name="Krajinski F."/>
            <person name="Lammers P.J."/>
            <person name="Masclaux F.G."/>
            <person name="Murat C."/>
            <person name="Morin E."/>
            <person name="Ndikumana S."/>
            <person name="Pagni M."/>
            <person name="Petitpierre D."/>
            <person name="Requena N."/>
            <person name="Rosikiewicz P."/>
            <person name="Riley R."/>
            <person name="Saito K."/>
            <person name="San Clemente H."/>
            <person name="Shapiro H."/>
            <person name="van Tuinen D."/>
            <person name="Becard G."/>
            <person name="Bonfante P."/>
            <person name="Paszkowski U."/>
            <person name="Shachar-Hill Y.Y."/>
            <person name="Tuskan G.A."/>
            <person name="Young P.W."/>
            <person name="Sanders I.R."/>
            <person name="Henrissat B."/>
            <person name="Rensing S.A."/>
            <person name="Grigoriev I.V."/>
            <person name="Corradi N."/>
            <person name="Roux C."/>
            <person name="Martin F."/>
        </authorList>
    </citation>
    <scope>NUCLEOTIDE SEQUENCE [LARGE SCALE GENOMIC DNA]</scope>
    <source>
        <strain evidence="1 2">DAOM 197198</strain>
    </source>
</reference>
<reference evidence="1 2" key="2">
    <citation type="journal article" date="2018" name="New Phytol.">
        <title>High intraspecific genome diversity in the model arbuscular mycorrhizal symbiont Rhizophagus irregularis.</title>
        <authorList>
            <person name="Chen E.C.H."/>
            <person name="Morin E."/>
            <person name="Beaudet D."/>
            <person name="Noel J."/>
            <person name="Yildirir G."/>
            <person name="Ndikumana S."/>
            <person name="Charron P."/>
            <person name="St-Onge C."/>
            <person name="Giorgi J."/>
            <person name="Kruger M."/>
            <person name="Marton T."/>
            <person name="Ropars J."/>
            <person name="Grigoriev I.V."/>
            <person name="Hainaut M."/>
            <person name="Henrissat B."/>
            <person name="Roux C."/>
            <person name="Martin F."/>
            <person name="Corradi N."/>
        </authorList>
    </citation>
    <scope>NUCLEOTIDE SEQUENCE [LARGE SCALE GENOMIC DNA]</scope>
    <source>
        <strain evidence="1 2">DAOM 197198</strain>
    </source>
</reference>
<evidence type="ECO:0000313" key="2">
    <source>
        <dbReference type="Proteomes" id="UP000018888"/>
    </source>
</evidence>
<name>A0A2P4PN42_RHIID</name>
<accession>A0A2P4PN42</accession>